<feature type="coiled-coil region" evidence="1">
    <location>
        <begin position="203"/>
        <end position="230"/>
    </location>
</feature>
<gene>
    <name evidence="2" type="ORF">KSP40_PGU008782</name>
</gene>
<proteinExistence type="predicted"/>
<dbReference type="EMBL" id="JBBWWR010000003">
    <property type="protein sequence ID" value="KAK8968817.1"/>
    <property type="molecule type" value="Genomic_DNA"/>
</dbReference>
<evidence type="ECO:0000313" key="3">
    <source>
        <dbReference type="Proteomes" id="UP001412067"/>
    </source>
</evidence>
<accession>A0ABR2MX86</accession>
<keyword evidence="1" id="KW-0175">Coiled coil</keyword>
<organism evidence="2 3">
    <name type="scientific">Platanthera guangdongensis</name>
    <dbReference type="NCBI Taxonomy" id="2320717"/>
    <lineage>
        <taxon>Eukaryota</taxon>
        <taxon>Viridiplantae</taxon>
        <taxon>Streptophyta</taxon>
        <taxon>Embryophyta</taxon>
        <taxon>Tracheophyta</taxon>
        <taxon>Spermatophyta</taxon>
        <taxon>Magnoliopsida</taxon>
        <taxon>Liliopsida</taxon>
        <taxon>Asparagales</taxon>
        <taxon>Orchidaceae</taxon>
        <taxon>Orchidoideae</taxon>
        <taxon>Orchideae</taxon>
        <taxon>Orchidinae</taxon>
        <taxon>Platanthera</taxon>
    </lineage>
</organism>
<dbReference type="Proteomes" id="UP001412067">
    <property type="component" value="Unassembled WGS sequence"/>
</dbReference>
<protein>
    <submittedName>
        <fullName evidence="2">Uncharacterized protein</fullName>
    </submittedName>
</protein>
<comment type="caution">
    <text evidence="2">The sequence shown here is derived from an EMBL/GenBank/DDBJ whole genome shotgun (WGS) entry which is preliminary data.</text>
</comment>
<evidence type="ECO:0000313" key="2">
    <source>
        <dbReference type="EMBL" id="KAK8968817.1"/>
    </source>
</evidence>
<reference evidence="2 3" key="1">
    <citation type="journal article" date="2022" name="Nat. Plants">
        <title>Genomes of leafy and leafless Platanthera orchids illuminate the evolution of mycoheterotrophy.</title>
        <authorList>
            <person name="Li M.H."/>
            <person name="Liu K.W."/>
            <person name="Li Z."/>
            <person name="Lu H.C."/>
            <person name="Ye Q.L."/>
            <person name="Zhang D."/>
            <person name="Wang J.Y."/>
            <person name="Li Y.F."/>
            <person name="Zhong Z.M."/>
            <person name="Liu X."/>
            <person name="Yu X."/>
            <person name="Liu D.K."/>
            <person name="Tu X.D."/>
            <person name="Liu B."/>
            <person name="Hao Y."/>
            <person name="Liao X.Y."/>
            <person name="Jiang Y.T."/>
            <person name="Sun W.H."/>
            <person name="Chen J."/>
            <person name="Chen Y.Q."/>
            <person name="Ai Y."/>
            <person name="Zhai J.W."/>
            <person name="Wu S.S."/>
            <person name="Zhou Z."/>
            <person name="Hsiao Y.Y."/>
            <person name="Wu W.L."/>
            <person name="Chen Y.Y."/>
            <person name="Lin Y.F."/>
            <person name="Hsu J.L."/>
            <person name="Li C.Y."/>
            <person name="Wang Z.W."/>
            <person name="Zhao X."/>
            <person name="Zhong W.Y."/>
            <person name="Ma X.K."/>
            <person name="Ma L."/>
            <person name="Huang J."/>
            <person name="Chen G.Z."/>
            <person name="Huang M.Z."/>
            <person name="Huang L."/>
            <person name="Peng D.H."/>
            <person name="Luo Y.B."/>
            <person name="Zou S.Q."/>
            <person name="Chen S.P."/>
            <person name="Lan S."/>
            <person name="Tsai W.C."/>
            <person name="Van de Peer Y."/>
            <person name="Liu Z.J."/>
        </authorList>
    </citation>
    <scope>NUCLEOTIDE SEQUENCE [LARGE SCALE GENOMIC DNA]</scope>
    <source>
        <strain evidence="2">Lor288</strain>
    </source>
</reference>
<sequence length="269" mass="32025">MHYWRILNQTWRRLCPKQSVEGLSRTGFRGDMEATGVSKQEVTRRQSRSLWSTTCYTWAKFLGPGTGRRSSCNRIPEEFIRLADPELFKNYNWPRAIHGYLLNNLDTLAKKQKSPPEAMSYLNGCTHVLLIWIFEHIQIQIPTFPERRPRIKRWTSIKTFALTRSMLVLQNIKTTQVFTQFEEILEDNLLLYNPNDDEHGVKERKKKKKLKRMEKELEVEEKVKKKKKQRRYKNIVMPVLKQIFEEIRSLDRKMTGSHCLQRPSVSWDA</sequence>
<keyword evidence="3" id="KW-1185">Reference proteome</keyword>
<name>A0ABR2MX86_9ASPA</name>
<evidence type="ECO:0000256" key="1">
    <source>
        <dbReference type="SAM" id="Coils"/>
    </source>
</evidence>